<evidence type="ECO:0000313" key="1">
    <source>
        <dbReference type="EMBL" id="WTS19152.1"/>
    </source>
</evidence>
<dbReference type="EMBL" id="CP108195">
    <property type="protein sequence ID" value="WTS19152.1"/>
    <property type="molecule type" value="Genomic_DNA"/>
</dbReference>
<name>A0AAU1UPI5_9ACTN</name>
<accession>A0AAU1UPI5</accession>
<dbReference type="AlphaFoldDB" id="A0AAU1UPI5"/>
<reference evidence="1" key="1">
    <citation type="submission" date="2022-10" db="EMBL/GenBank/DDBJ databases">
        <title>The complete genomes of actinobacterial strains from the NBC collection.</title>
        <authorList>
            <person name="Joergensen T.S."/>
            <person name="Alvarez Arevalo M."/>
            <person name="Sterndorff E.B."/>
            <person name="Faurdal D."/>
            <person name="Vuksanovic O."/>
            <person name="Mourched A.-S."/>
            <person name="Charusanti P."/>
            <person name="Shaw S."/>
            <person name="Blin K."/>
            <person name="Weber T."/>
        </authorList>
    </citation>
    <scope>NUCLEOTIDE SEQUENCE</scope>
    <source>
        <strain evidence="1">NBC_00119</strain>
    </source>
</reference>
<gene>
    <name evidence="1" type="ORF">OHU69_49275</name>
</gene>
<sequence>MPTTDNVTVYLFRKEDHLVITLESRAGVVHGVQFVRTVARSTWTP</sequence>
<organism evidence="1">
    <name type="scientific">Streptomyces sp. NBC_00119</name>
    <dbReference type="NCBI Taxonomy" id="2975659"/>
    <lineage>
        <taxon>Bacteria</taxon>
        <taxon>Bacillati</taxon>
        <taxon>Actinomycetota</taxon>
        <taxon>Actinomycetes</taxon>
        <taxon>Kitasatosporales</taxon>
        <taxon>Streptomycetaceae</taxon>
        <taxon>Streptomyces</taxon>
    </lineage>
</organism>
<protein>
    <submittedName>
        <fullName evidence="1">Uncharacterized protein</fullName>
    </submittedName>
</protein>
<proteinExistence type="predicted"/>